<dbReference type="EMBL" id="OB793707">
    <property type="protein sequence ID" value="CAD7428330.1"/>
    <property type="molecule type" value="Genomic_DNA"/>
</dbReference>
<name>A0A7R9E6N0_9NEOP</name>
<feature type="compositionally biased region" description="Basic and acidic residues" evidence="1">
    <location>
        <begin position="51"/>
        <end position="60"/>
    </location>
</feature>
<proteinExistence type="predicted"/>
<feature type="compositionally biased region" description="Polar residues" evidence="1">
    <location>
        <begin position="65"/>
        <end position="77"/>
    </location>
</feature>
<feature type="region of interest" description="Disordered" evidence="1">
    <location>
        <begin position="28"/>
        <end position="77"/>
    </location>
</feature>
<evidence type="ECO:0000256" key="1">
    <source>
        <dbReference type="SAM" id="MobiDB-lite"/>
    </source>
</evidence>
<accession>A0A7R9E6N0</accession>
<reference evidence="2" key="1">
    <citation type="submission" date="2020-11" db="EMBL/GenBank/DDBJ databases">
        <authorList>
            <person name="Tran Van P."/>
        </authorList>
    </citation>
    <scope>NUCLEOTIDE SEQUENCE</scope>
</reference>
<organism evidence="2">
    <name type="scientific">Timema monikensis</name>
    <dbReference type="NCBI Taxonomy" id="170555"/>
    <lineage>
        <taxon>Eukaryota</taxon>
        <taxon>Metazoa</taxon>
        <taxon>Ecdysozoa</taxon>
        <taxon>Arthropoda</taxon>
        <taxon>Hexapoda</taxon>
        <taxon>Insecta</taxon>
        <taxon>Pterygota</taxon>
        <taxon>Neoptera</taxon>
        <taxon>Polyneoptera</taxon>
        <taxon>Phasmatodea</taxon>
        <taxon>Timematodea</taxon>
        <taxon>Timematoidea</taxon>
        <taxon>Timematidae</taxon>
        <taxon>Timema</taxon>
    </lineage>
</organism>
<gene>
    <name evidence="2" type="ORF">TMSB3V08_LOCUS5142</name>
</gene>
<sequence length="100" mass="11613">MNLRLLHRALTDGVELVIKRVYGEKMYAPNRPSHWPEADHDDDDDDDDGEKELQVDEDLCRNPPTEVSHNQPVLTSHHPSSYKLMKIFVATLQLQVNYYP</sequence>
<protein>
    <submittedName>
        <fullName evidence="2">Uncharacterized protein</fullName>
    </submittedName>
</protein>
<feature type="compositionally biased region" description="Acidic residues" evidence="1">
    <location>
        <begin position="39"/>
        <end position="50"/>
    </location>
</feature>
<evidence type="ECO:0000313" key="2">
    <source>
        <dbReference type="EMBL" id="CAD7428330.1"/>
    </source>
</evidence>
<dbReference type="AlphaFoldDB" id="A0A7R9E6N0"/>